<name>A0A3E0EUA6_9FLAO</name>
<proteinExistence type="predicted"/>
<comment type="caution">
    <text evidence="1">The sequence shown here is derived from an EMBL/GenBank/DDBJ whole genome shotgun (WGS) entry which is preliminary data.</text>
</comment>
<accession>A0A3E0EUA6</accession>
<dbReference type="EMBL" id="QUNI01000001">
    <property type="protein sequence ID" value="REH01709.1"/>
    <property type="molecule type" value="Genomic_DNA"/>
</dbReference>
<protein>
    <submittedName>
        <fullName evidence="1">Uncharacterized protein</fullName>
    </submittedName>
</protein>
<dbReference type="AlphaFoldDB" id="A0A3E0EUA6"/>
<dbReference type="Proteomes" id="UP000257136">
    <property type="component" value="Unassembled WGS sequence"/>
</dbReference>
<reference evidence="1 2" key="1">
    <citation type="submission" date="2018-08" db="EMBL/GenBank/DDBJ databases">
        <title>Genomic Encyclopedia of Archaeal and Bacterial Type Strains, Phase II (KMG-II): from individual species to whole genera.</title>
        <authorList>
            <person name="Goeker M."/>
        </authorList>
    </citation>
    <scope>NUCLEOTIDE SEQUENCE [LARGE SCALE GENOMIC DNA]</scope>
    <source>
        <strain evidence="1 2">DSM 100880</strain>
    </source>
</reference>
<evidence type="ECO:0000313" key="1">
    <source>
        <dbReference type="EMBL" id="REH01709.1"/>
    </source>
</evidence>
<keyword evidence="2" id="KW-1185">Reference proteome</keyword>
<organism evidence="1 2">
    <name type="scientific">Flavobacterium aquicola</name>
    <dbReference type="NCBI Taxonomy" id="1682742"/>
    <lineage>
        <taxon>Bacteria</taxon>
        <taxon>Pseudomonadati</taxon>
        <taxon>Bacteroidota</taxon>
        <taxon>Flavobacteriia</taxon>
        <taxon>Flavobacteriales</taxon>
        <taxon>Flavobacteriaceae</taxon>
        <taxon>Flavobacterium</taxon>
    </lineage>
</organism>
<dbReference type="RefSeq" id="WP_115809427.1">
    <property type="nucleotide sequence ID" value="NZ_QUNI01000001.1"/>
</dbReference>
<gene>
    <name evidence="1" type="ORF">C8P67_101190</name>
</gene>
<evidence type="ECO:0000313" key="2">
    <source>
        <dbReference type="Proteomes" id="UP000257136"/>
    </source>
</evidence>
<sequence length="74" mass="8255">MILKTWHFFDNIVIPDVGGISVRSSTNIKDFDCGITCGDSSYVGMTNFTVRSDIKKKDVYKIIPKMPNVSAPKI</sequence>